<dbReference type="SUPFAM" id="SSF63562">
    <property type="entry name" value="RPB6/omega subunit-like"/>
    <property type="match status" value="1"/>
</dbReference>
<evidence type="ECO:0000256" key="2">
    <source>
        <dbReference type="ARBA" id="ARBA00012418"/>
    </source>
</evidence>
<dbReference type="GO" id="GO:0003899">
    <property type="term" value="F:DNA-directed RNA polymerase activity"/>
    <property type="evidence" value="ECO:0007669"/>
    <property type="project" value="UniProtKB-EC"/>
</dbReference>
<evidence type="ECO:0000256" key="8">
    <source>
        <dbReference type="ARBA" id="ARBA00029924"/>
    </source>
</evidence>
<dbReference type="GO" id="GO:0003677">
    <property type="term" value="F:DNA binding"/>
    <property type="evidence" value="ECO:0007669"/>
    <property type="project" value="InterPro"/>
</dbReference>
<keyword evidence="7" id="KW-0804">Transcription</keyword>
<keyword evidence="5 10" id="KW-0808">Transferase</keyword>
<dbReference type="Gene3D" id="3.90.940.10">
    <property type="match status" value="1"/>
</dbReference>
<dbReference type="EMBL" id="DSEC01000551">
    <property type="protein sequence ID" value="HER44311.1"/>
    <property type="molecule type" value="Genomic_DNA"/>
</dbReference>
<keyword evidence="4 10" id="KW-0240">DNA-directed RNA polymerase</keyword>
<sequence>MPMERILKEIPNRYEAIRVMAKEARRVNRLIRKAGEELEEKPTSIAMNRVIEGKVKFEYEEPEGDQ</sequence>
<proteinExistence type="inferred from homology"/>
<evidence type="ECO:0000256" key="1">
    <source>
        <dbReference type="ARBA" id="ARBA00006711"/>
    </source>
</evidence>
<dbReference type="NCBIfam" id="TIGR00690">
    <property type="entry name" value="rpoZ"/>
    <property type="match status" value="1"/>
</dbReference>
<evidence type="ECO:0000256" key="9">
    <source>
        <dbReference type="ARBA" id="ARBA00048552"/>
    </source>
</evidence>
<dbReference type="AlphaFoldDB" id="A0A7V2F524"/>
<organism evidence="10">
    <name type="scientific">Eiseniibacteriota bacterium</name>
    <dbReference type="NCBI Taxonomy" id="2212470"/>
    <lineage>
        <taxon>Bacteria</taxon>
        <taxon>Candidatus Eiseniibacteriota</taxon>
    </lineage>
</organism>
<dbReference type="GO" id="GO:0006351">
    <property type="term" value="P:DNA-templated transcription"/>
    <property type="evidence" value="ECO:0007669"/>
    <property type="project" value="InterPro"/>
</dbReference>
<dbReference type="InterPro" id="IPR006110">
    <property type="entry name" value="Pol_omega/Rpo6/RPB6"/>
</dbReference>
<evidence type="ECO:0000256" key="4">
    <source>
        <dbReference type="ARBA" id="ARBA00022478"/>
    </source>
</evidence>
<keyword evidence="6 10" id="KW-0548">Nucleotidyltransferase</keyword>
<reference evidence="10" key="1">
    <citation type="journal article" date="2020" name="mSystems">
        <title>Genome- and Community-Level Interaction Insights into Carbon Utilization and Element Cycling Functions of Hydrothermarchaeota in Hydrothermal Sediment.</title>
        <authorList>
            <person name="Zhou Z."/>
            <person name="Liu Y."/>
            <person name="Xu W."/>
            <person name="Pan J."/>
            <person name="Luo Z.H."/>
            <person name="Li M."/>
        </authorList>
    </citation>
    <scope>NUCLEOTIDE SEQUENCE [LARGE SCALE GENOMIC DNA]</scope>
    <source>
        <strain evidence="10">SpSt-1233</strain>
    </source>
</reference>
<evidence type="ECO:0000256" key="5">
    <source>
        <dbReference type="ARBA" id="ARBA00022679"/>
    </source>
</evidence>
<gene>
    <name evidence="10" type="primary">rpoZ</name>
    <name evidence="10" type="ORF">ENO08_07620</name>
</gene>
<comment type="caution">
    <text evidence="10">The sequence shown here is derived from an EMBL/GenBank/DDBJ whole genome shotgun (WGS) entry which is preliminary data.</text>
</comment>
<accession>A0A7V2F524</accession>
<evidence type="ECO:0000256" key="7">
    <source>
        <dbReference type="ARBA" id="ARBA00023163"/>
    </source>
</evidence>
<dbReference type="InterPro" id="IPR003716">
    <property type="entry name" value="DNA-dir_RNA_pol_omega"/>
</dbReference>
<dbReference type="EC" id="2.7.7.6" evidence="2"/>
<dbReference type="InterPro" id="IPR036161">
    <property type="entry name" value="RPB6/omega-like_sf"/>
</dbReference>
<dbReference type="GO" id="GO:0000428">
    <property type="term" value="C:DNA-directed RNA polymerase complex"/>
    <property type="evidence" value="ECO:0007669"/>
    <property type="project" value="UniProtKB-KW"/>
</dbReference>
<dbReference type="Proteomes" id="UP000886069">
    <property type="component" value="Unassembled WGS sequence"/>
</dbReference>
<protein>
    <recommendedName>
        <fullName evidence="3">DNA-directed RNA polymerase subunit omega</fullName>
        <ecNumber evidence="2">2.7.7.6</ecNumber>
    </recommendedName>
    <alternativeName>
        <fullName evidence="8">Transcriptase subunit omega</fullName>
    </alternativeName>
</protein>
<evidence type="ECO:0000313" key="10">
    <source>
        <dbReference type="EMBL" id="HER44311.1"/>
    </source>
</evidence>
<comment type="catalytic activity">
    <reaction evidence="9">
        <text>RNA(n) + a ribonucleoside 5'-triphosphate = RNA(n+1) + diphosphate</text>
        <dbReference type="Rhea" id="RHEA:21248"/>
        <dbReference type="Rhea" id="RHEA-COMP:14527"/>
        <dbReference type="Rhea" id="RHEA-COMP:17342"/>
        <dbReference type="ChEBI" id="CHEBI:33019"/>
        <dbReference type="ChEBI" id="CHEBI:61557"/>
        <dbReference type="ChEBI" id="CHEBI:140395"/>
        <dbReference type="EC" id="2.7.7.6"/>
    </reaction>
</comment>
<name>A0A7V2F524_UNCEI</name>
<comment type="similarity">
    <text evidence="1">Belongs to the RNA polymerase subunit omega family.</text>
</comment>
<dbReference type="SMART" id="SM01409">
    <property type="entry name" value="RNA_pol_Rpb6"/>
    <property type="match status" value="1"/>
</dbReference>
<dbReference type="Pfam" id="PF01192">
    <property type="entry name" value="RNA_pol_Rpb6"/>
    <property type="match status" value="1"/>
</dbReference>
<evidence type="ECO:0000256" key="6">
    <source>
        <dbReference type="ARBA" id="ARBA00022695"/>
    </source>
</evidence>
<evidence type="ECO:0000256" key="3">
    <source>
        <dbReference type="ARBA" id="ARBA00013725"/>
    </source>
</evidence>